<dbReference type="EMBL" id="JAERRB010000003">
    <property type="protein sequence ID" value="MBL0741872.1"/>
    <property type="molecule type" value="Genomic_DNA"/>
</dbReference>
<sequence>MKTIYRAILFVFIIGQAQGQSDEVRKKQFNVKNNLALEGYDAVSYFSGKPLEGESRFKSVHKGLTYTFATQANLNTFEANPDKYEPAYGGWCAYAMGETGEKVKVDPETFTILDGKVYLFYNFWGNNTLKDWKENEKKLKASGDRNWHKYVQ</sequence>
<evidence type="ECO:0000313" key="2">
    <source>
        <dbReference type="EMBL" id="MBL0741872.1"/>
    </source>
</evidence>
<comment type="caution">
    <text evidence="2">The sequence shown here is derived from an EMBL/GenBank/DDBJ whole genome shotgun (WGS) entry which is preliminary data.</text>
</comment>
<gene>
    <name evidence="2" type="ORF">JI741_11625</name>
</gene>
<dbReference type="Proteomes" id="UP000613030">
    <property type="component" value="Unassembled WGS sequence"/>
</dbReference>
<reference evidence="2 3" key="1">
    <citation type="submission" date="2021-01" db="EMBL/GenBank/DDBJ databases">
        <title>Chryseolinea sp. Jin1 Genome sequencing and assembly.</title>
        <authorList>
            <person name="Kim I."/>
        </authorList>
    </citation>
    <scope>NUCLEOTIDE SEQUENCE [LARGE SCALE GENOMIC DNA]</scope>
    <source>
        <strain evidence="2 3">Jin1</strain>
    </source>
</reference>
<evidence type="ECO:0000313" key="3">
    <source>
        <dbReference type="Proteomes" id="UP000613030"/>
    </source>
</evidence>
<dbReference type="Pfam" id="PF04945">
    <property type="entry name" value="YHS"/>
    <property type="match status" value="1"/>
</dbReference>
<organism evidence="2 3">
    <name type="scientific">Chryseolinea lacunae</name>
    <dbReference type="NCBI Taxonomy" id="2801331"/>
    <lineage>
        <taxon>Bacteria</taxon>
        <taxon>Pseudomonadati</taxon>
        <taxon>Bacteroidota</taxon>
        <taxon>Cytophagia</taxon>
        <taxon>Cytophagales</taxon>
        <taxon>Fulvivirgaceae</taxon>
        <taxon>Chryseolinea</taxon>
    </lineage>
</organism>
<feature type="domain" description="YHS" evidence="1">
    <location>
        <begin position="47"/>
        <end position="87"/>
    </location>
</feature>
<keyword evidence="3" id="KW-1185">Reference proteome</keyword>
<dbReference type="NCBIfam" id="NF041384">
    <property type="entry name" value="YHS_seleno_dom"/>
    <property type="match status" value="1"/>
</dbReference>
<dbReference type="InterPro" id="IPR007029">
    <property type="entry name" value="YHS_dom"/>
</dbReference>
<accession>A0ABS1KRJ3</accession>
<name>A0ABS1KRJ3_9BACT</name>
<proteinExistence type="predicted"/>
<dbReference type="RefSeq" id="WP_202009457.1">
    <property type="nucleotide sequence ID" value="NZ_JAERRB010000003.1"/>
</dbReference>
<evidence type="ECO:0000259" key="1">
    <source>
        <dbReference type="Pfam" id="PF04945"/>
    </source>
</evidence>
<protein>
    <submittedName>
        <fullName evidence="2">YHS domain-containing protein</fullName>
    </submittedName>
</protein>